<evidence type="ECO:0000313" key="1">
    <source>
        <dbReference type="EMBL" id="GIX83714.1"/>
    </source>
</evidence>
<dbReference type="AlphaFoldDB" id="A0AAV4NJQ9"/>
<name>A0AAV4NJQ9_CAEEX</name>
<accession>A0AAV4NJQ9</accession>
<protein>
    <submittedName>
        <fullName evidence="1">Uncharacterized protein</fullName>
    </submittedName>
</protein>
<dbReference type="Proteomes" id="UP001054945">
    <property type="component" value="Unassembled WGS sequence"/>
</dbReference>
<dbReference type="EMBL" id="BPLR01003357">
    <property type="protein sequence ID" value="GIX83714.1"/>
    <property type="molecule type" value="Genomic_DNA"/>
</dbReference>
<sequence length="43" mass="4751">MSGISKEPRSVGYHAEDFGLDSHRLLEVEDKFCEGEANLNRGG</sequence>
<proteinExistence type="predicted"/>
<organism evidence="1 2">
    <name type="scientific">Caerostris extrusa</name>
    <name type="common">Bark spider</name>
    <name type="synonym">Caerostris bankana</name>
    <dbReference type="NCBI Taxonomy" id="172846"/>
    <lineage>
        <taxon>Eukaryota</taxon>
        <taxon>Metazoa</taxon>
        <taxon>Ecdysozoa</taxon>
        <taxon>Arthropoda</taxon>
        <taxon>Chelicerata</taxon>
        <taxon>Arachnida</taxon>
        <taxon>Araneae</taxon>
        <taxon>Araneomorphae</taxon>
        <taxon>Entelegynae</taxon>
        <taxon>Araneoidea</taxon>
        <taxon>Araneidae</taxon>
        <taxon>Caerostris</taxon>
    </lineage>
</organism>
<comment type="caution">
    <text evidence="1">The sequence shown here is derived from an EMBL/GenBank/DDBJ whole genome shotgun (WGS) entry which is preliminary data.</text>
</comment>
<keyword evidence="2" id="KW-1185">Reference proteome</keyword>
<feature type="non-terminal residue" evidence="1">
    <location>
        <position position="43"/>
    </location>
</feature>
<evidence type="ECO:0000313" key="2">
    <source>
        <dbReference type="Proteomes" id="UP001054945"/>
    </source>
</evidence>
<reference evidence="1 2" key="1">
    <citation type="submission" date="2021-06" db="EMBL/GenBank/DDBJ databases">
        <title>Caerostris extrusa draft genome.</title>
        <authorList>
            <person name="Kono N."/>
            <person name="Arakawa K."/>
        </authorList>
    </citation>
    <scope>NUCLEOTIDE SEQUENCE [LARGE SCALE GENOMIC DNA]</scope>
</reference>
<gene>
    <name evidence="1" type="ORF">CEXT_116901</name>
</gene>